<dbReference type="Gene3D" id="3.40.630.30">
    <property type="match status" value="1"/>
</dbReference>
<feature type="domain" description="N-acetyltransferase" evidence="1">
    <location>
        <begin position="7"/>
        <end position="158"/>
    </location>
</feature>
<evidence type="ECO:0000313" key="2">
    <source>
        <dbReference type="EMBL" id="RLE09922.1"/>
    </source>
</evidence>
<dbReference type="PROSITE" id="PS51186">
    <property type="entry name" value="GNAT"/>
    <property type="match status" value="1"/>
</dbReference>
<evidence type="ECO:0000313" key="3">
    <source>
        <dbReference type="Proteomes" id="UP000279422"/>
    </source>
</evidence>
<name>A0A497E536_UNCAE</name>
<dbReference type="InterPro" id="IPR016181">
    <property type="entry name" value="Acyl_CoA_acyltransferase"/>
</dbReference>
<dbReference type="SUPFAM" id="SSF55729">
    <property type="entry name" value="Acyl-CoA N-acyltransferases (Nat)"/>
    <property type="match status" value="1"/>
</dbReference>
<keyword evidence="2" id="KW-0808">Transferase</keyword>
<proteinExistence type="predicted"/>
<comment type="caution">
    <text evidence="2">The sequence shown here is derived from an EMBL/GenBank/DDBJ whole genome shotgun (WGS) entry which is preliminary data.</text>
</comment>
<reference evidence="2 3" key="1">
    <citation type="submission" date="2018-06" db="EMBL/GenBank/DDBJ databases">
        <title>Extensive metabolic versatility and redundancy in microbially diverse, dynamic hydrothermal sediments.</title>
        <authorList>
            <person name="Dombrowski N."/>
            <person name="Teske A."/>
            <person name="Baker B.J."/>
        </authorList>
    </citation>
    <scope>NUCLEOTIDE SEQUENCE [LARGE SCALE GENOMIC DNA]</scope>
    <source>
        <strain evidence="2">B47_G16</strain>
    </source>
</reference>
<evidence type="ECO:0000259" key="1">
    <source>
        <dbReference type="PROSITE" id="PS51186"/>
    </source>
</evidence>
<dbReference type="InterPro" id="IPR050276">
    <property type="entry name" value="MshD_Acetyltransferase"/>
</dbReference>
<protein>
    <submittedName>
        <fullName evidence="2">N-acetyltransferase</fullName>
    </submittedName>
</protein>
<dbReference type="Proteomes" id="UP000279422">
    <property type="component" value="Unassembled WGS sequence"/>
</dbReference>
<dbReference type="PANTHER" id="PTHR43617">
    <property type="entry name" value="L-AMINO ACID N-ACETYLTRANSFERASE"/>
    <property type="match status" value="1"/>
</dbReference>
<dbReference type="InterPro" id="IPR000182">
    <property type="entry name" value="GNAT_dom"/>
</dbReference>
<dbReference type="CDD" id="cd04301">
    <property type="entry name" value="NAT_SF"/>
    <property type="match status" value="1"/>
</dbReference>
<dbReference type="Pfam" id="PF00583">
    <property type="entry name" value="Acetyltransf_1"/>
    <property type="match status" value="1"/>
</dbReference>
<gene>
    <name evidence="2" type="ORF">DRJ00_03010</name>
</gene>
<accession>A0A497E536</accession>
<organism evidence="2 3">
    <name type="scientific">Aerophobetes bacterium</name>
    <dbReference type="NCBI Taxonomy" id="2030807"/>
    <lineage>
        <taxon>Bacteria</taxon>
        <taxon>Candidatus Aerophobota</taxon>
    </lineage>
</organism>
<sequence>MRNEEDILIRRGKEEELQKLIEVYQSSYRRMERYAYKSKKKIERYLKWLYEGDPEGFWVAEKKDKLIGFASIHSEWEDYKWGRTGELHEIAVREEFQGKGIGKRLFEKALRYARERRCKFMSLWVGEENFLARSWYERLGFEEKGKWGEWVRMRMSLPSPGVEKTDKDKGKEF</sequence>
<dbReference type="GO" id="GO:0016747">
    <property type="term" value="F:acyltransferase activity, transferring groups other than amino-acyl groups"/>
    <property type="evidence" value="ECO:0007669"/>
    <property type="project" value="InterPro"/>
</dbReference>
<dbReference type="EMBL" id="QMPZ01000024">
    <property type="protein sequence ID" value="RLE09922.1"/>
    <property type="molecule type" value="Genomic_DNA"/>
</dbReference>
<dbReference type="AlphaFoldDB" id="A0A497E536"/>